<protein>
    <submittedName>
        <fullName evidence="2">Uncharacterized protein</fullName>
    </submittedName>
</protein>
<dbReference type="RefSeq" id="XP_040876432.1">
    <property type="nucleotide sequence ID" value="XM_041025217.1"/>
</dbReference>
<gene>
    <name evidence="2" type="ORF">M437DRAFT_69093</name>
</gene>
<keyword evidence="3" id="KW-1185">Reference proteome</keyword>
<feature type="region of interest" description="Disordered" evidence="1">
    <location>
        <begin position="202"/>
        <end position="246"/>
    </location>
</feature>
<name>A0A074VJY6_AURM1</name>
<feature type="compositionally biased region" description="Polar residues" evidence="1">
    <location>
        <begin position="202"/>
        <end position="215"/>
    </location>
</feature>
<evidence type="ECO:0000313" key="2">
    <source>
        <dbReference type="EMBL" id="KEQ59409.1"/>
    </source>
</evidence>
<accession>A0A074VJY6</accession>
<evidence type="ECO:0000313" key="3">
    <source>
        <dbReference type="Proteomes" id="UP000030672"/>
    </source>
</evidence>
<feature type="region of interest" description="Disordered" evidence="1">
    <location>
        <begin position="44"/>
        <end position="66"/>
    </location>
</feature>
<sequence>MPVRIAEWLRHAPQQHTRVGLFSLQRAAFSFCSATLLAHTRPADEIPTPQTSQSSHELDEDQLKAEKRRKRAEYQRRWVQKKKEDPVWLEQFRKRNNESFHRYLNKISEDETQKHKHLDKMNERTRIWLQKIRDNDVLRQQYTATQRISDAQSYAASYDRRRRYAIREANGVIGDYDLSDIVPIQGAERFYKGIYLQPQSRGVENVGQQTETQEAGVSKHDDVEVHRRGHPKVEEERSIDREPKQP</sequence>
<dbReference type="EMBL" id="KL584848">
    <property type="protein sequence ID" value="KEQ59409.1"/>
    <property type="molecule type" value="Genomic_DNA"/>
</dbReference>
<dbReference type="AlphaFoldDB" id="A0A074VJY6"/>
<dbReference type="Proteomes" id="UP000030672">
    <property type="component" value="Unassembled WGS sequence"/>
</dbReference>
<evidence type="ECO:0000256" key="1">
    <source>
        <dbReference type="SAM" id="MobiDB-lite"/>
    </source>
</evidence>
<proteinExistence type="predicted"/>
<reference evidence="2 3" key="1">
    <citation type="journal article" date="2014" name="BMC Genomics">
        <title>Genome sequencing of four Aureobasidium pullulans varieties: biotechnological potential, stress tolerance, and description of new species.</title>
        <authorList>
            <person name="Gostin Ar C."/>
            <person name="Ohm R.A."/>
            <person name="Kogej T."/>
            <person name="Sonjak S."/>
            <person name="Turk M."/>
            <person name="Zajc J."/>
            <person name="Zalar P."/>
            <person name="Grube M."/>
            <person name="Sun H."/>
            <person name="Han J."/>
            <person name="Sharma A."/>
            <person name="Chiniquy J."/>
            <person name="Ngan C.Y."/>
            <person name="Lipzen A."/>
            <person name="Barry K."/>
            <person name="Grigoriev I.V."/>
            <person name="Gunde-Cimerman N."/>
        </authorList>
    </citation>
    <scope>NUCLEOTIDE SEQUENCE [LARGE SCALE GENOMIC DNA]</scope>
    <source>
        <strain evidence="2 3">CBS 110374</strain>
    </source>
</reference>
<dbReference type="HOGENOM" id="CLU_1128861_0_0_1"/>
<feature type="compositionally biased region" description="Basic and acidic residues" evidence="1">
    <location>
        <begin position="217"/>
        <end position="246"/>
    </location>
</feature>
<organism evidence="2 3">
    <name type="scientific">Aureobasidium melanogenum (strain CBS 110374)</name>
    <name type="common">Aureobasidium pullulans var. melanogenum</name>
    <dbReference type="NCBI Taxonomy" id="1043003"/>
    <lineage>
        <taxon>Eukaryota</taxon>
        <taxon>Fungi</taxon>
        <taxon>Dikarya</taxon>
        <taxon>Ascomycota</taxon>
        <taxon>Pezizomycotina</taxon>
        <taxon>Dothideomycetes</taxon>
        <taxon>Dothideomycetidae</taxon>
        <taxon>Dothideales</taxon>
        <taxon>Saccotheciaceae</taxon>
        <taxon>Aureobasidium</taxon>
    </lineage>
</organism>
<dbReference type="GeneID" id="63918590"/>